<evidence type="ECO:0000256" key="10">
    <source>
        <dbReference type="RuleBase" id="RU004279"/>
    </source>
</evidence>
<dbReference type="GO" id="GO:0008270">
    <property type="term" value="F:zinc ion binding"/>
    <property type="evidence" value="ECO:0007669"/>
    <property type="project" value="UniProtKB-UniRule"/>
</dbReference>
<dbReference type="Gene3D" id="2.40.50.100">
    <property type="match status" value="1"/>
</dbReference>
<evidence type="ECO:0000313" key="13">
    <source>
        <dbReference type="EMBL" id="BBL79590.1"/>
    </source>
</evidence>
<dbReference type="Gene3D" id="2.40.40.20">
    <property type="match status" value="1"/>
</dbReference>
<keyword evidence="14" id="KW-1185">Reference proteome</keyword>
<keyword evidence="6 9" id="KW-0479">Metal-binding</keyword>
<dbReference type="GO" id="GO:0000287">
    <property type="term" value="F:magnesium ion binding"/>
    <property type="evidence" value="ECO:0007669"/>
    <property type="project" value="UniProtKB-UniRule"/>
</dbReference>
<feature type="binding site" evidence="9">
    <location>
        <position position="975"/>
    </location>
    <ligand>
        <name>Zn(2+)</name>
        <dbReference type="ChEBI" id="CHEBI:29105"/>
        <label>2</label>
    </ligand>
</feature>
<gene>
    <name evidence="9 13" type="primary">rpoC</name>
    <name evidence="13" type="ORF">RxyAA322_14440</name>
</gene>
<feature type="binding site" evidence="9">
    <location>
        <position position="901"/>
    </location>
    <ligand>
        <name>Zn(2+)</name>
        <dbReference type="ChEBI" id="CHEBI:29105"/>
        <label>2</label>
    </ligand>
</feature>
<dbReference type="CDD" id="cd02655">
    <property type="entry name" value="RNAP_beta'_C"/>
    <property type="match status" value="1"/>
</dbReference>
<feature type="binding site" evidence="9">
    <location>
        <position position="982"/>
    </location>
    <ligand>
        <name>Zn(2+)</name>
        <dbReference type="ChEBI" id="CHEBI:29105"/>
        <label>2</label>
    </ligand>
</feature>
<dbReference type="InterPro" id="IPR038120">
    <property type="entry name" value="Rpb1_funnel_sf"/>
</dbReference>
<dbReference type="EMBL" id="AP019791">
    <property type="protein sequence ID" value="BBL79590.1"/>
    <property type="molecule type" value="Genomic_DNA"/>
</dbReference>
<keyword evidence="7 9" id="KW-0804">Transcription</keyword>
<dbReference type="Proteomes" id="UP000318065">
    <property type="component" value="Chromosome"/>
</dbReference>
<keyword evidence="5 9" id="KW-0548">Nucleotidyltransferase</keyword>
<comment type="cofactor">
    <cofactor evidence="9">
        <name>Mg(2+)</name>
        <dbReference type="ChEBI" id="CHEBI:18420"/>
    </cofactor>
    <text evidence="9">Binds 1 Mg(2+) ion per subunit.</text>
</comment>
<feature type="domain" description="RNA polymerase N-terminal" evidence="12">
    <location>
        <begin position="337"/>
        <end position="616"/>
    </location>
</feature>
<sequence>MQALERDIDINRLEKISIGLASADEIREWSRGEVTKPETINYRTLRPEKDGLFDERIFGPTKDWECYCGKYKRIRFKGIICERCGVEVTRARVRRDRMGHIELAAPVAHVWFVKGVPSRMGYLLDISPKDLDRVLYFASSIVTWVDREGRANDIDRLRQQVEEEIRQIEQDRDEEITAAQALLTKRISVIKGESSPDELTEDYADVPEEEQEEAIARARREAEETIEDIRRSMDEQIQLIRRAWEEFQTLEPRQIVDDEELFREMKDRFGDEYGYGVYFRGGMGAEAIRDLIRQVDLEKEAQELRQIVSESRGQKRQKAIKRLKVVDAFRTSGNRPEWMILDAIPVLPPDLRPMVQLDGGRFATSDLNDLYRRVINRNNRLKRLLDLGAPDVIVNNEKRMLQEAVDALFDNGRRGRAVTGAGNRPLKSLSDMLKGKQGRFRQNLLGKRVDYSGRSVIVVGPQLKMHQCGLPRLMAVELFKPFVMKVLVDRALAPNIRSAKQMVERLRPEVWDVLEDVIKEHPVLLNRAPTLHRLGIQAFEPVLVEGKAIQIHPLVCAAFNADFDGDQMAVHVPLSPEAQAEARVLMLSTQNILKPADGFPVAVPSQDMVLGLYYITYAGDDFEERQPKAFLASYAEADNAYREGSLRLHDKVVLRREGEKIETTLGRVLFNESIEQTLRDYLGDAYNPAAYRFVNHELKKGEIKQLVQEYVERYPTELVSQLLDTLKHVGFHTATLAGVSIGKNDIVVPEQKREILAKYEKLVEEVEEQWEAGFISDEERTERVIGLWTQAKNEVEEAMKANLWKLNPIYMMANSGARGSYSQITQLAGMRGLMTNAKGEIIDEPVKSNFMEGLTVLEYFTSTHGARKGQADTALRTADSGYLTRRLVDVAQDVVIREEDCGTDGYIELPLYLEDGQGDPNDSVASRYLARDLVNPETGEVVAEAGTDITRPLFESWLKELPRETKVPVRTPTKCENPQGVCQKCYGRSLATNRPVDVGEAVGIIAAQSIGEPGTQLTMRTFHTGGVSGVEDITAGLPRVVELFEARHPKGEAVISGIDGIVSLEDADSDRLVKVVVTAPDGSESREYRVERQLLRPEIVDGAEIRANTPITDGSLYPHEILENDLRYGRGTTATERYLVDEVQKVYRAQGVDIHDKHIEIIVRQMLRKVLVEEPGDTKFLPEQVADRFSVLAENEQVEEEGGQPATFHTILMGITKASLATESFLSAASFQETARVLTDAAIEGKVDNLTGLKENVIIGKLIPAATGLPKYRRLTVTVDGYRTDDVDELDIAAS</sequence>
<dbReference type="OrthoDB" id="9815296at2"/>
<dbReference type="Pfam" id="PF05000">
    <property type="entry name" value="RNA_pol_Rpb1_4"/>
    <property type="match status" value="1"/>
</dbReference>
<keyword evidence="3 9" id="KW-0240">DNA-directed RNA polymerase</keyword>
<dbReference type="InterPro" id="IPR006592">
    <property type="entry name" value="RNA_pol_N"/>
</dbReference>
<dbReference type="Pfam" id="PF04997">
    <property type="entry name" value="RNA_pol_Rpb1_1"/>
    <property type="match status" value="1"/>
</dbReference>
<feature type="binding site" evidence="9">
    <location>
        <position position="84"/>
    </location>
    <ligand>
        <name>Zn(2+)</name>
        <dbReference type="ChEBI" id="CHEBI:29105"/>
        <label>1</label>
    </ligand>
</feature>
<feature type="binding site" evidence="9">
    <location>
        <position position="81"/>
    </location>
    <ligand>
        <name>Zn(2+)</name>
        <dbReference type="ChEBI" id="CHEBI:29105"/>
        <label>1</label>
    </ligand>
</feature>
<dbReference type="InterPro" id="IPR007080">
    <property type="entry name" value="RNA_pol_Rpb1_1"/>
</dbReference>
<evidence type="ECO:0000313" key="14">
    <source>
        <dbReference type="Proteomes" id="UP000318065"/>
    </source>
</evidence>
<dbReference type="Gene3D" id="1.10.132.30">
    <property type="match status" value="1"/>
</dbReference>
<dbReference type="GO" id="GO:0003899">
    <property type="term" value="F:DNA-directed RNA polymerase activity"/>
    <property type="evidence" value="ECO:0007669"/>
    <property type="project" value="UniProtKB-UniRule"/>
</dbReference>
<dbReference type="Pfam" id="PF04983">
    <property type="entry name" value="RNA_pol_Rpb1_3"/>
    <property type="match status" value="1"/>
</dbReference>
<keyword evidence="9" id="KW-0460">Magnesium</keyword>
<feature type="binding site" evidence="9">
    <location>
        <position position="564"/>
    </location>
    <ligand>
        <name>Mg(2+)</name>
        <dbReference type="ChEBI" id="CHEBI:18420"/>
    </ligand>
</feature>
<evidence type="ECO:0000256" key="8">
    <source>
        <dbReference type="ARBA" id="ARBA00048552"/>
    </source>
</evidence>
<evidence type="ECO:0000256" key="5">
    <source>
        <dbReference type="ARBA" id="ARBA00022695"/>
    </source>
</evidence>
<dbReference type="Gene3D" id="1.10.1790.20">
    <property type="match status" value="1"/>
</dbReference>
<dbReference type="PANTHER" id="PTHR19376">
    <property type="entry name" value="DNA-DIRECTED RNA POLYMERASE"/>
    <property type="match status" value="1"/>
</dbReference>
<dbReference type="InterPro" id="IPR044893">
    <property type="entry name" value="RNA_pol_Rpb1_clamp_domain"/>
</dbReference>
<dbReference type="Gene3D" id="4.10.860.120">
    <property type="entry name" value="RNA polymerase II, clamp domain"/>
    <property type="match status" value="1"/>
</dbReference>
<keyword evidence="4 9" id="KW-0808">Transferase</keyword>
<dbReference type="InterPro" id="IPR007083">
    <property type="entry name" value="RNA_pol_Rpb1_4"/>
</dbReference>
<evidence type="ECO:0000256" key="7">
    <source>
        <dbReference type="ARBA" id="ARBA00023163"/>
    </source>
</evidence>
<comment type="subunit">
    <text evidence="9">The RNAP catalytic core consists of 2 alpha, 1 beta, 1 beta' and 1 omega subunit. When a sigma factor is associated with the core the holoenzyme is formed, which can initiate transcription.</text>
</comment>
<evidence type="ECO:0000256" key="9">
    <source>
        <dbReference type="HAMAP-Rule" id="MF_01322"/>
    </source>
</evidence>
<organism evidence="13 14">
    <name type="scientific">Rubrobacter xylanophilus</name>
    <dbReference type="NCBI Taxonomy" id="49319"/>
    <lineage>
        <taxon>Bacteria</taxon>
        <taxon>Bacillati</taxon>
        <taxon>Actinomycetota</taxon>
        <taxon>Rubrobacteria</taxon>
        <taxon>Rubrobacterales</taxon>
        <taxon>Rubrobacteraceae</taxon>
        <taxon>Rubrobacter</taxon>
    </lineage>
</organism>
<reference evidence="13" key="1">
    <citation type="journal article" date="2019" name="Microbiol. Resour. Announc.">
        <title>Complete Genome Sequence of Rubrobacter xylanophilus Strain AA3-22, Isolated from Arima Onsen in Japan.</title>
        <authorList>
            <person name="Tomariguchi N."/>
            <person name="Miyazaki K."/>
        </authorList>
    </citation>
    <scope>NUCLEOTIDE SEQUENCE [LARGE SCALE GENOMIC DNA]</scope>
    <source>
        <strain evidence="13">AA3-22</strain>
    </source>
</reference>
<keyword evidence="11" id="KW-0175">Coiled coil</keyword>
<comment type="cofactor">
    <cofactor evidence="9">
        <name>Zn(2+)</name>
        <dbReference type="ChEBI" id="CHEBI:29105"/>
    </cofactor>
    <text evidence="9">Binds 2 Zn(2+) ions per subunit.</text>
</comment>
<dbReference type="GO" id="GO:0006351">
    <property type="term" value="P:DNA-templated transcription"/>
    <property type="evidence" value="ECO:0007669"/>
    <property type="project" value="UniProtKB-UniRule"/>
</dbReference>
<comment type="similarity">
    <text evidence="2 9 10">Belongs to the RNA polymerase beta' chain family.</text>
</comment>
<dbReference type="CDD" id="cd01609">
    <property type="entry name" value="RNAP_beta'_N"/>
    <property type="match status" value="1"/>
</dbReference>
<proteinExistence type="inferred from homology"/>
<evidence type="ECO:0000256" key="11">
    <source>
        <dbReference type="SAM" id="Coils"/>
    </source>
</evidence>
<dbReference type="Gene3D" id="1.10.40.90">
    <property type="match status" value="1"/>
</dbReference>
<name>A0A510HHX2_9ACTN</name>
<dbReference type="Pfam" id="PF04998">
    <property type="entry name" value="RNA_pol_Rpb1_5"/>
    <property type="match status" value="1"/>
</dbReference>
<feature type="binding site" evidence="9">
    <location>
        <position position="562"/>
    </location>
    <ligand>
        <name>Mg(2+)</name>
        <dbReference type="ChEBI" id="CHEBI:18420"/>
    </ligand>
</feature>
<dbReference type="HAMAP" id="MF_01322">
    <property type="entry name" value="RNApol_bact_RpoC"/>
    <property type="match status" value="1"/>
</dbReference>
<dbReference type="Gene3D" id="1.10.150.390">
    <property type="match status" value="1"/>
</dbReference>
<feature type="binding site" evidence="9">
    <location>
        <position position="985"/>
    </location>
    <ligand>
        <name>Zn(2+)</name>
        <dbReference type="ChEBI" id="CHEBI:29105"/>
        <label>2</label>
    </ligand>
</feature>
<feature type="binding site" evidence="9">
    <location>
        <position position="66"/>
    </location>
    <ligand>
        <name>Zn(2+)</name>
        <dbReference type="ChEBI" id="CHEBI:29105"/>
        <label>1</label>
    </ligand>
</feature>
<dbReference type="Pfam" id="PF00623">
    <property type="entry name" value="RNA_pol_Rpb1_2"/>
    <property type="match status" value="1"/>
</dbReference>
<evidence type="ECO:0000259" key="12">
    <source>
        <dbReference type="SMART" id="SM00663"/>
    </source>
</evidence>
<dbReference type="InterPro" id="IPR007066">
    <property type="entry name" value="RNA_pol_Rpb1_3"/>
</dbReference>
<dbReference type="PANTHER" id="PTHR19376:SF54">
    <property type="entry name" value="DNA-DIRECTED RNA POLYMERASE SUBUNIT BETA"/>
    <property type="match status" value="1"/>
</dbReference>
<dbReference type="SMART" id="SM00663">
    <property type="entry name" value="RPOLA_N"/>
    <property type="match status" value="1"/>
</dbReference>
<comment type="function">
    <text evidence="1 9 10">DNA-dependent RNA polymerase catalyzes the transcription of DNA into RNA using the four ribonucleoside triphosphates as substrates.</text>
</comment>
<feature type="binding site" evidence="9">
    <location>
        <position position="566"/>
    </location>
    <ligand>
        <name>Mg(2+)</name>
        <dbReference type="ChEBI" id="CHEBI:18420"/>
    </ligand>
</feature>
<dbReference type="NCBIfam" id="TIGR02386">
    <property type="entry name" value="rpoC_TIGR"/>
    <property type="match status" value="1"/>
</dbReference>
<accession>A0A510HHX2</accession>
<feature type="binding site" evidence="9">
    <location>
        <position position="68"/>
    </location>
    <ligand>
        <name>Zn(2+)</name>
        <dbReference type="ChEBI" id="CHEBI:29105"/>
        <label>1</label>
    </ligand>
</feature>
<dbReference type="RefSeq" id="WP_143527574.1">
    <property type="nucleotide sequence ID" value="NZ_AP019791.1"/>
</dbReference>
<dbReference type="SUPFAM" id="SSF64484">
    <property type="entry name" value="beta and beta-prime subunits of DNA dependent RNA-polymerase"/>
    <property type="match status" value="1"/>
</dbReference>
<dbReference type="InterPro" id="IPR007081">
    <property type="entry name" value="RNA_pol_Rpb1_5"/>
</dbReference>
<evidence type="ECO:0000256" key="6">
    <source>
        <dbReference type="ARBA" id="ARBA00022723"/>
    </source>
</evidence>
<dbReference type="GO" id="GO:0003677">
    <property type="term" value="F:DNA binding"/>
    <property type="evidence" value="ECO:0007669"/>
    <property type="project" value="UniProtKB-UniRule"/>
</dbReference>
<dbReference type="NCBIfam" id="NF011498">
    <property type="entry name" value="PRK14906.1"/>
    <property type="match status" value="1"/>
</dbReference>
<dbReference type="InterPro" id="IPR012754">
    <property type="entry name" value="DNA-dir_RpoC_beta_prime_bact"/>
</dbReference>
<dbReference type="InterPro" id="IPR042102">
    <property type="entry name" value="RNA_pol_Rpb1_3_sf"/>
</dbReference>
<feature type="coiled-coil region" evidence="11">
    <location>
        <begin position="208"/>
        <end position="239"/>
    </location>
</feature>
<dbReference type="InterPro" id="IPR000722">
    <property type="entry name" value="RNA_pol_asu"/>
</dbReference>
<protein>
    <recommendedName>
        <fullName evidence="9">DNA-directed RNA polymerase subunit beta'</fullName>
        <shortName evidence="9">RNAP subunit beta'</shortName>
        <ecNumber evidence="9">2.7.7.6</ecNumber>
    </recommendedName>
    <alternativeName>
        <fullName evidence="9">RNA polymerase subunit beta'</fullName>
    </alternativeName>
    <alternativeName>
        <fullName evidence="9">Transcriptase subunit beta'</fullName>
    </alternativeName>
</protein>
<dbReference type="Gene3D" id="1.10.274.100">
    <property type="entry name" value="RNA polymerase Rpb1, domain 3"/>
    <property type="match status" value="2"/>
</dbReference>
<dbReference type="GO" id="GO:0000428">
    <property type="term" value="C:DNA-directed RNA polymerase complex"/>
    <property type="evidence" value="ECO:0007669"/>
    <property type="project" value="UniProtKB-KW"/>
</dbReference>
<keyword evidence="9" id="KW-0862">Zinc</keyword>
<evidence type="ECO:0000256" key="4">
    <source>
        <dbReference type="ARBA" id="ARBA00022679"/>
    </source>
</evidence>
<dbReference type="EC" id="2.7.7.6" evidence="9"/>
<evidence type="ECO:0000256" key="2">
    <source>
        <dbReference type="ARBA" id="ARBA00006460"/>
    </source>
</evidence>
<feature type="coiled-coil region" evidence="11">
    <location>
        <begin position="151"/>
        <end position="178"/>
    </location>
</feature>
<evidence type="ECO:0000256" key="3">
    <source>
        <dbReference type="ARBA" id="ARBA00022478"/>
    </source>
</evidence>
<dbReference type="InterPro" id="IPR045867">
    <property type="entry name" value="DNA-dir_RpoC_beta_prime"/>
</dbReference>
<evidence type="ECO:0000256" key="1">
    <source>
        <dbReference type="ARBA" id="ARBA00004026"/>
    </source>
</evidence>
<comment type="catalytic activity">
    <reaction evidence="8 9 10">
        <text>RNA(n) + a ribonucleoside 5'-triphosphate = RNA(n+1) + diphosphate</text>
        <dbReference type="Rhea" id="RHEA:21248"/>
        <dbReference type="Rhea" id="RHEA-COMP:14527"/>
        <dbReference type="Rhea" id="RHEA-COMP:17342"/>
        <dbReference type="ChEBI" id="CHEBI:33019"/>
        <dbReference type="ChEBI" id="CHEBI:61557"/>
        <dbReference type="ChEBI" id="CHEBI:140395"/>
        <dbReference type="EC" id="2.7.7.6"/>
    </reaction>
</comment>